<organism evidence="1 2">
    <name type="scientific">Carpediemonas membranifera</name>
    <dbReference type="NCBI Taxonomy" id="201153"/>
    <lineage>
        <taxon>Eukaryota</taxon>
        <taxon>Metamonada</taxon>
        <taxon>Carpediemonas-like organisms</taxon>
        <taxon>Carpediemonas</taxon>
    </lineage>
</organism>
<keyword evidence="2" id="KW-1185">Reference proteome</keyword>
<protein>
    <submittedName>
        <fullName evidence="1">Uncharacterized protein</fullName>
    </submittedName>
</protein>
<proteinExistence type="predicted"/>
<reference evidence="1" key="1">
    <citation type="submission" date="2021-05" db="EMBL/GenBank/DDBJ databases">
        <title>A free-living protist that lacks canonical eukaryotic 1 DNA replication and segregation systems.</title>
        <authorList>
            <person name="Salas-Leiva D.E."/>
            <person name="Tromer E.C."/>
            <person name="Curtis B.A."/>
            <person name="Jerlstrom-Hultqvist J."/>
            <person name="Kolisko M."/>
            <person name="Yi Z."/>
            <person name="Salas-Leiva J.S."/>
            <person name="Gallot-Lavallee L."/>
            <person name="Kops G.J.P.L."/>
            <person name="Archibald J.M."/>
            <person name="Simpson A.G.B."/>
            <person name="Roger A.J."/>
        </authorList>
    </citation>
    <scope>NUCLEOTIDE SEQUENCE</scope>
    <source>
        <strain evidence="1">BICM</strain>
    </source>
</reference>
<dbReference type="EMBL" id="JAHDYR010000064">
    <property type="protein sequence ID" value="KAG9390448.1"/>
    <property type="molecule type" value="Genomic_DNA"/>
</dbReference>
<dbReference type="Proteomes" id="UP000717585">
    <property type="component" value="Unassembled WGS sequence"/>
</dbReference>
<name>A0A8J6AQ32_9EUKA</name>
<evidence type="ECO:0000313" key="2">
    <source>
        <dbReference type="Proteomes" id="UP000717585"/>
    </source>
</evidence>
<dbReference type="SUPFAM" id="SSF48371">
    <property type="entry name" value="ARM repeat"/>
    <property type="match status" value="1"/>
</dbReference>
<comment type="caution">
    <text evidence="1">The sequence shown here is derived from an EMBL/GenBank/DDBJ whole genome shotgun (WGS) entry which is preliminary data.</text>
</comment>
<gene>
    <name evidence="1" type="ORF">J8273_7799</name>
</gene>
<dbReference type="AlphaFoldDB" id="A0A8J6AQ32"/>
<dbReference type="InterPro" id="IPR016024">
    <property type="entry name" value="ARM-type_fold"/>
</dbReference>
<accession>A0A8J6AQ32</accession>
<evidence type="ECO:0000313" key="1">
    <source>
        <dbReference type="EMBL" id="KAG9390448.1"/>
    </source>
</evidence>
<sequence>MLTQLASEYTQLAKLDKKLQKSISAALALFPEEYTDLDYAGIIREHQGVLLQPCLNAMAKQTPKAMFTGMLLVSRLLGSLNLTEPHLGDIAMRVFELSREKELHSDDKIRLMLIKLSQFLCNAAPTLDESGVTLSTAISALVNLKISQDSLMPVGTSSIVTDAVNGLFSVLDGLLSVDDQRAAGFLAHTADLFTDMTSMAAGSPLMWLNCRSLTPQDALGTVTATVNQWGAIILGHEGFTKARAALSALCGALIDRTNAASNPLLDIFANFPLLVKWHHQAATRGWSTCGEAAFVMEPLIGLLYSTSPQIHTIVLSALLKGIGQHPGADSTTTILSHCLSLVSVESPRVDLTYKLATFVINSSQTTLTLDQIALSASVIAQLAPGVELAEALSCVERLWALSDRSAEVAADPDADHSAVQSVLTQIICRLADVALDSRIHVRTSAVKTLFGVVSTHGDILEEAASARAVQEIMRVADDLLDRLAVAVADQSGTPDFVDVTQSSPLASVASTLSVLLAELTSAVIQRGVVLAAEDRSRVIRMAALMFQENSAQLRDKADRAFSLSVVESIVRFIAFYRDWSLWVVFAESIDFKTMTRKTAVAWVAQVFQCTPADFSAVLDVIRILTRTPSPNAEAAVQTAVPLLSSAAFERYYDSLAAHERVNADKVRPVHFMTTPGLEEAALYMMDVLPADENCTYSRLAPLLADLVDSCDPRLYIAIQEKICISGLGGLPEPMLRVLATAVERAAEHPLLDSLISFLDGVIQLENLIGSNLGLDIASADLVRVEQAVDFIRRLSPTTAPGQRSASFAEQMAQVVRGAEELALVPVCGVLSTLR</sequence>